<dbReference type="VEuPathDB" id="CryptoDB:GY17_00001207"/>
<dbReference type="VEuPathDB" id="CryptoDB:ChTU502y2012_305g0170"/>
<organism evidence="3">
    <name type="scientific">Cryptosporidium hominis</name>
    <dbReference type="NCBI Taxonomy" id="237895"/>
    <lineage>
        <taxon>Eukaryota</taxon>
        <taxon>Sar</taxon>
        <taxon>Alveolata</taxon>
        <taxon>Apicomplexa</taxon>
        <taxon>Conoidasida</taxon>
        <taxon>Coccidia</taxon>
        <taxon>Eucoccidiorida</taxon>
        <taxon>Eimeriorina</taxon>
        <taxon>Cryptosporidiidae</taxon>
        <taxon>Cryptosporidium</taxon>
    </lineage>
</organism>
<keyword evidence="5" id="KW-1185">Reference proteome</keyword>
<evidence type="ECO:0000256" key="2">
    <source>
        <dbReference type="SAM" id="SignalP"/>
    </source>
</evidence>
<keyword evidence="2" id="KW-0732">Signal</keyword>
<evidence type="ECO:0000313" key="4">
    <source>
        <dbReference type="EMBL" id="PPS97084.1"/>
    </source>
</evidence>
<keyword evidence="1" id="KW-0472">Membrane</keyword>
<dbReference type="Proteomes" id="UP001429100">
    <property type="component" value="Unassembled WGS sequence"/>
</dbReference>
<reference evidence="4 5" key="3">
    <citation type="submission" date="2017-10" db="EMBL/GenBank/DDBJ databases">
        <title>Consistent, comparative and evidence-based genome annotation and re-annotation for the closely-related species, Cryptosporidium parvum, C. hominis and C. tyzzeri.</title>
        <authorList>
            <person name="Baptista R.P."/>
            <person name="Li Y."/>
            <person name="Sateriale A."/>
            <person name="Striepen B."/>
            <person name="Kissinger J.C."/>
        </authorList>
    </citation>
    <scope>NUCLEOTIDE SEQUENCE [LARGE SCALE GENOMIC DNA]</scope>
    <source>
        <strain evidence="4">30976</strain>
    </source>
</reference>
<dbReference type="Proteomes" id="UP000199752">
    <property type="component" value="Chromosome 1"/>
</dbReference>
<feature type="transmembrane region" description="Helical" evidence="1">
    <location>
        <begin position="178"/>
        <end position="201"/>
    </location>
</feature>
<dbReference type="EMBL" id="JTAI01000044">
    <property type="protein sequence ID" value="PPS97084.1"/>
    <property type="molecule type" value="Genomic_DNA"/>
</dbReference>
<gene>
    <name evidence="3" type="ORF">CHUDEA1_2020</name>
    <name evidence="4" type="ORF">GY17_00001207</name>
</gene>
<name>A0A0S4TAD7_CRYHO</name>
<keyword evidence="1" id="KW-0812">Transmembrane</keyword>
<evidence type="ECO:0000313" key="3">
    <source>
        <dbReference type="EMBL" id="CUV04144.1"/>
    </source>
</evidence>
<dbReference type="VEuPathDB" id="CryptoDB:Chro.10232"/>
<protein>
    <submittedName>
        <fullName evidence="3">Uncharacterized protein</fullName>
    </submittedName>
</protein>
<sequence length="206" mass="23612">MKMIKLFIALILSKIVLNLSSLIGPNQIHLYPSFENSPFITNSWTIGIFVRLKISLWAPLFEDVTDQKLFREILTLCINRGIPPPQPPIFIRILEYEHLTGLTGILFEFPKNDRTNRIVNRGNILQFLMQCREDKLGGEAHIASNILLRNSPIVQNVSSMQEFKLKKIEEDYSMATTFTITFLMVATTLSVISAYVIYYSVAKNKK</sequence>
<feature type="signal peptide" evidence="2">
    <location>
        <begin position="1"/>
        <end position="18"/>
    </location>
</feature>
<evidence type="ECO:0000313" key="5">
    <source>
        <dbReference type="Proteomes" id="UP001429100"/>
    </source>
</evidence>
<keyword evidence="1" id="KW-1133">Transmembrane helix</keyword>
<feature type="chain" id="PRO_5006627486" evidence="2">
    <location>
        <begin position="19"/>
        <end position="206"/>
    </location>
</feature>
<reference evidence="3" key="2">
    <citation type="submission" date="2015-08" db="EMBL/GenBank/DDBJ databases">
        <authorList>
            <person name="Babu N.S."/>
            <person name="Beckwith C.J."/>
            <person name="Beseler K.G."/>
            <person name="Brison A."/>
            <person name="Carone J.V."/>
            <person name="Caskin T.P."/>
            <person name="Diamond M."/>
            <person name="Durham M.E."/>
            <person name="Foxe J.M."/>
            <person name="Go M."/>
            <person name="Henderson B.A."/>
            <person name="Jones I.B."/>
            <person name="McGettigan J.A."/>
            <person name="Micheletti S.J."/>
            <person name="Nasrallah M.E."/>
            <person name="Ortiz D."/>
            <person name="Piller C.R."/>
            <person name="Privatt S.R."/>
            <person name="Schneider S.L."/>
            <person name="Sharp S."/>
            <person name="Smith T.C."/>
            <person name="Stanton J.D."/>
            <person name="Ullery H.E."/>
            <person name="Wilson R.J."/>
            <person name="Serrano M.G."/>
            <person name="Buck G."/>
            <person name="Lee V."/>
            <person name="Wang Y."/>
            <person name="Carvalho R."/>
            <person name="Voegtly L."/>
            <person name="Shi R."/>
            <person name="Duckworth R."/>
            <person name="Johnson A."/>
            <person name="Loviza R."/>
            <person name="Walstead R."/>
            <person name="Shah Z."/>
            <person name="Kiflezghi M."/>
            <person name="Wade K."/>
            <person name="Ball S.L."/>
            <person name="Bradley K.W."/>
            <person name="Asai D.J."/>
            <person name="Bowman C.A."/>
            <person name="Russell D.A."/>
            <person name="Pope W.H."/>
            <person name="Jacobs-Sera D."/>
            <person name="Hendrix R.W."/>
            <person name="Hatfull G.F."/>
        </authorList>
    </citation>
    <scope>NUCLEOTIDE SEQUENCE [LARGE SCALE GENOMIC DNA]</scope>
</reference>
<proteinExistence type="predicted"/>
<reference evidence="4 5" key="1">
    <citation type="submission" date="2014-11" db="EMBL/GenBank/DDBJ databases">
        <title>Comparative genomic analysis of Cryptosporidium hominis reveals occurrence of genetic recombination in virulent subtypes.</title>
        <authorList>
            <person name="Guo Y."/>
            <person name="Tang K."/>
            <person name="Frace M."/>
            <person name="Li N."/>
            <person name="Roellig D.M."/>
            <person name="Sammons S."/>
            <person name="Knipe K."/>
            <person name="Rowe L."/>
            <person name="Feng Y."/>
            <person name="Xiao L."/>
        </authorList>
    </citation>
    <scope>NUCLEOTIDE SEQUENCE [LARGE SCALE GENOMIC DNA]</scope>
    <source>
        <strain evidence="4">30976</strain>
    </source>
</reference>
<accession>A0A0S4TAD7</accession>
<evidence type="ECO:0000256" key="1">
    <source>
        <dbReference type="SAM" id="Phobius"/>
    </source>
</evidence>
<dbReference type="AlphaFoldDB" id="A0A0S4TAD7"/>
<dbReference type="EMBL" id="LN877947">
    <property type="protein sequence ID" value="CUV04144.1"/>
    <property type="molecule type" value="Genomic_DNA"/>
</dbReference>
<dbReference type="VEuPathDB" id="CryptoDB:CHUDEA1_2020"/>